<gene>
    <name evidence="2" type="ORF">LARV_03711</name>
</gene>
<dbReference type="Gene3D" id="1.20.120.450">
    <property type="entry name" value="dinb family like domain"/>
    <property type="match status" value="1"/>
</dbReference>
<keyword evidence="3" id="KW-1185">Reference proteome</keyword>
<evidence type="ECO:0000313" key="3">
    <source>
        <dbReference type="Proteomes" id="UP000055060"/>
    </source>
</evidence>
<dbReference type="Pfam" id="PF11716">
    <property type="entry name" value="MDMPI_N"/>
    <property type="match status" value="1"/>
</dbReference>
<dbReference type="AlphaFoldDB" id="A0A0K8MY33"/>
<accession>A0A0K8MY33</accession>
<keyword evidence="2" id="KW-0670">Pyruvate</keyword>
<organism evidence="2">
    <name type="scientific">Longilinea arvoryzae</name>
    <dbReference type="NCBI Taxonomy" id="360412"/>
    <lineage>
        <taxon>Bacteria</taxon>
        <taxon>Bacillati</taxon>
        <taxon>Chloroflexota</taxon>
        <taxon>Anaerolineae</taxon>
        <taxon>Anaerolineales</taxon>
        <taxon>Anaerolineaceae</taxon>
        <taxon>Longilinea</taxon>
    </lineage>
</organism>
<evidence type="ECO:0000313" key="2">
    <source>
        <dbReference type="EMBL" id="GAP15916.1"/>
    </source>
</evidence>
<dbReference type="InterPro" id="IPR034660">
    <property type="entry name" value="DinB/YfiT-like"/>
</dbReference>
<evidence type="ECO:0000259" key="1">
    <source>
        <dbReference type="Pfam" id="PF11716"/>
    </source>
</evidence>
<protein>
    <submittedName>
        <fullName evidence="2">Mycothiol maleylpyruvate isomerase N-terminal domain</fullName>
    </submittedName>
</protein>
<feature type="domain" description="Mycothiol-dependent maleylpyruvate isomerase metal-binding" evidence="1">
    <location>
        <begin position="12"/>
        <end position="125"/>
    </location>
</feature>
<name>A0A0K8MY33_9CHLR</name>
<dbReference type="GO" id="GO:0046872">
    <property type="term" value="F:metal ion binding"/>
    <property type="evidence" value="ECO:0007669"/>
    <property type="project" value="InterPro"/>
</dbReference>
<dbReference type="Proteomes" id="UP000055060">
    <property type="component" value="Unassembled WGS sequence"/>
</dbReference>
<reference evidence="2" key="1">
    <citation type="submission" date="2015-07" db="EMBL/GenBank/DDBJ databases">
        <title>Draft Genome Sequences of Anaerolinea thermolimosa IMO-1, Bellilinea caldifistulae GOMI-1, Leptolinea tardivitalis YMTK-2, Levilinea saccharolytica KIBI-1,Longilinea arvoryzae KOME-1, Previously Described as Members of the Anaerolineaceae (Chloroflexi).</title>
        <authorList>
            <person name="Sekiguchi Y."/>
            <person name="Ohashi A."/>
            <person name="Matsuura N."/>
            <person name="Tourlousse M.D."/>
        </authorList>
    </citation>
    <scope>NUCLEOTIDE SEQUENCE [LARGE SCALE GENOMIC DNA]</scope>
    <source>
        <strain evidence="2">KOME-1</strain>
    </source>
</reference>
<dbReference type="RefSeq" id="WP_075075317.1">
    <property type="nucleotide sequence ID" value="NZ_DF967973.1"/>
</dbReference>
<dbReference type="EMBL" id="DF967973">
    <property type="protein sequence ID" value="GAP15916.1"/>
    <property type="molecule type" value="Genomic_DNA"/>
</dbReference>
<dbReference type="OrthoDB" id="166733at2"/>
<keyword evidence="2" id="KW-0413">Isomerase</keyword>
<dbReference type="STRING" id="360412.LARV_03711"/>
<sequence>MAIDRSFSERNRAATERIRRLGNLDDTALLTRVGEDWTVAVVLAHLAFWDRKILIMLDRTEQDGKLYAPAIDVIVNDLALPLWAAIPPHEAVRLALEAAETLDRRLEEYPERWLERVYVNNPRWVERYQHRNAHLDEAEAALKGLQDPRSPKSL</sequence>
<dbReference type="SUPFAM" id="SSF109854">
    <property type="entry name" value="DinB/YfiT-like putative metalloenzymes"/>
    <property type="match status" value="1"/>
</dbReference>
<dbReference type="InterPro" id="IPR024344">
    <property type="entry name" value="MDMPI_metal-binding"/>
</dbReference>
<dbReference type="GO" id="GO:0016853">
    <property type="term" value="F:isomerase activity"/>
    <property type="evidence" value="ECO:0007669"/>
    <property type="project" value="UniProtKB-KW"/>
</dbReference>
<proteinExistence type="predicted"/>